<evidence type="ECO:0000313" key="1">
    <source>
        <dbReference type="EMBL" id="KAJ6968667.1"/>
    </source>
</evidence>
<sequence length="31" mass="3584">MSARSVTGVSLHFKRLVDIERVTRNQDQVIK</sequence>
<organism evidence="1 2">
    <name type="scientific">Populus alba x Populus x berolinensis</name>
    <dbReference type="NCBI Taxonomy" id="444605"/>
    <lineage>
        <taxon>Eukaryota</taxon>
        <taxon>Viridiplantae</taxon>
        <taxon>Streptophyta</taxon>
        <taxon>Embryophyta</taxon>
        <taxon>Tracheophyta</taxon>
        <taxon>Spermatophyta</taxon>
        <taxon>Magnoliopsida</taxon>
        <taxon>eudicotyledons</taxon>
        <taxon>Gunneridae</taxon>
        <taxon>Pentapetalae</taxon>
        <taxon>rosids</taxon>
        <taxon>fabids</taxon>
        <taxon>Malpighiales</taxon>
        <taxon>Salicaceae</taxon>
        <taxon>Saliceae</taxon>
        <taxon>Populus</taxon>
    </lineage>
</organism>
<keyword evidence="2" id="KW-1185">Reference proteome</keyword>
<dbReference type="AlphaFoldDB" id="A0AAD6LK72"/>
<protein>
    <submittedName>
        <fullName evidence="1">Uncharacterized protein</fullName>
    </submittedName>
</protein>
<evidence type="ECO:0000313" key="2">
    <source>
        <dbReference type="Proteomes" id="UP001164929"/>
    </source>
</evidence>
<proteinExistence type="predicted"/>
<dbReference type="EMBL" id="JAQIZT010000016">
    <property type="protein sequence ID" value="KAJ6968667.1"/>
    <property type="molecule type" value="Genomic_DNA"/>
</dbReference>
<gene>
    <name evidence="1" type="ORF">NC653_036598</name>
</gene>
<accession>A0AAD6LK72</accession>
<dbReference type="Proteomes" id="UP001164929">
    <property type="component" value="Chromosome 16"/>
</dbReference>
<name>A0AAD6LK72_9ROSI</name>
<comment type="caution">
    <text evidence="1">The sequence shown here is derived from an EMBL/GenBank/DDBJ whole genome shotgun (WGS) entry which is preliminary data.</text>
</comment>
<reference evidence="1 2" key="1">
    <citation type="journal article" date="2023" name="Mol. Ecol. Resour.">
        <title>Chromosome-level genome assembly of a triploid poplar Populus alba 'Berolinensis'.</title>
        <authorList>
            <person name="Chen S."/>
            <person name="Yu Y."/>
            <person name="Wang X."/>
            <person name="Wang S."/>
            <person name="Zhang T."/>
            <person name="Zhou Y."/>
            <person name="He R."/>
            <person name="Meng N."/>
            <person name="Wang Y."/>
            <person name="Liu W."/>
            <person name="Liu Z."/>
            <person name="Liu J."/>
            <person name="Guo Q."/>
            <person name="Huang H."/>
            <person name="Sederoff R.R."/>
            <person name="Wang G."/>
            <person name="Qu G."/>
            <person name="Chen S."/>
        </authorList>
    </citation>
    <scope>NUCLEOTIDE SEQUENCE [LARGE SCALE GENOMIC DNA]</scope>
    <source>
        <strain evidence="1">SC-2020</strain>
    </source>
</reference>